<keyword evidence="15" id="KW-1185">Reference proteome</keyword>
<evidence type="ECO:0000313" key="15">
    <source>
        <dbReference type="Proteomes" id="UP000267841"/>
    </source>
</evidence>
<dbReference type="Pfam" id="PF22590">
    <property type="entry name" value="Cas3-like_C_2"/>
    <property type="match status" value="1"/>
</dbReference>
<accession>A0A497XRH9</accession>
<dbReference type="GO" id="GO:0005524">
    <property type="term" value="F:ATP binding"/>
    <property type="evidence" value="ECO:0007669"/>
    <property type="project" value="UniProtKB-KW"/>
</dbReference>
<comment type="similarity">
    <text evidence="1">In the N-terminal section; belongs to the CRISPR-associated nuclease Cas3-HD family.</text>
</comment>
<evidence type="ECO:0000256" key="3">
    <source>
        <dbReference type="ARBA" id="ARBA00022722"/>
    </source>
</evidence>
<feature type="domain" description="Helicase ATP-binding" evidence="11">
    <location>
        <begin position="227"/>
        <end position="409"/>
    </location>
</feature>
<dbReference type="PANTHER" id="PTHR47959:SF16">
    <property type="entry name" value="CRISPR-ASSOCIATED NUCLEASE_HELICASE CAS3-RELATED"/>
    <property type="match status" value="1"/>
</dbReference>
<dbReference type="PROSITE" id="PS51643">
    <property type="entry name" value="HD_CAS3"/>
    <property type="match status" value="1"/>
</dbReference>
<proteinExistence type="inferred from homology"/>
<evidence type="ECO:0000259" key="11">
    <source>
        <dbReference type="PROSITE" id="PS51192"/>
    </source>
</evidence>
<evidence type="ECO:0000256" key="7">
    <source>
        <dbReference type="ARBA" id="ARBA00022806"/>
    </source>
</evidence>
<dbReference type="InterPro" id="IPR001650">
    <property type="entry name" value="Helicase_C-like"/>
</dbReference>
<dbReference type="SMART" id="SM00490">
    <property type="entry name" value="HELICc"/>
    <property type="match status" value="1"/>
</dbReference>
<keyword evidence="5" id="KW-0547">Nucleotide-binding</keyword>
<dbReference type="GO" id="GO:0003724">
    <property type="term" value="F:RNA helicase activity"/>
    <property type="evidence" value="ECO:0007669"/>
    <property type="project" value="TreeGrafter"/>
</dbReference>
<dbReference type="NCBIfam" id="TIGR01596">
    <property type="entry name" value="cas3_HD"/>
    <property type="match status" value="1"/>
</dbReference>
<dbReference type="InterPro" id="IPR054712">
    <property type="entry name" value="Cas3-like_dom"/>
</dbReference>
<dbReference type="PANTHER" id="PTHR47959">
    <property type="entry name" value="ATP-DEPENDENT RNA HELICASE RHLE-RELATED"/>
    <property type="match status" value="1"/>
</dbReference>
<keyword evidence="6" id="KW-0378">Hydrolase</keyword>
<dbReference type="GO" id="GO:0003676">
    <property type="term" value="F:nucleic acid binding"/>
    <property type="evidence" value="ECO:0007669"/>
    <property type="project" value="InterPro"/>
</dbReference>
<evidence type="ECO:0000256" key="9">
    <source>
        <dbReference type="ARBA" id="ARBA00023118"/>
    </source>
</evidence>
<keyword evidence="4" id="KW-0479">Metal-binding</keyword>
<dbReference type="Pfam" id="PF00270">
    <property type="entry name" value="DEAD"/>
    <property type="match status" value="1"/>
</dbReference>
<dbReference type="Gene3D" id="3.40.50.300">
    <property type="entry name" value="P-loop containing nucleotide triphosphate hydrolases"/>
    <property type="match status" value="2"/>
</dbReference>
<dbReference type="InterPro" id="IPR050079">
    <property type="entry name" value="DEAD_box_RNA_helicase"/>
</dbReference>
<evidence type="ECO:0000256" key="5">
    <source>
        <dbReference type="ARBA" id="ARBA00022741"/>
    </source>
</evidence>
<dbReference type="GO" id="GO:0005829">
    <property type="term" value="C:cytosol"/>
    <property type="evidence" value="ECO:0007669"/>
    <property type="project" value="TreeGrafter"/>
</dbReference>
<keyword evidence="3" id="KW-0540">Nuclease</keyword>
<evidence type="ECO:0000313" key="14">
    <source>
        <dbReference type="EMBL" id="RLJ70699.1"/>
    </source>
</evidence>
<feature type="domain" description="HD Cas3-type" evidence="13">
    <location>
        <begin position="12"/>
        <end position="188"/>
    </location>
</feature>
<sequence length="713" mass="82489">MNIKELLSKLWAKSDGTTIREHTDKLLENLRVLKELFGDKIRHLLGPHAEEFWEALRLACEYHDYGKVYKGFQKKVGNPEFKKVKNEAEVRHNLISPAFLPEELPEPLKTLVTLAIVHHHDYEPSDEVVEKVKNILKDEFGKEMSRTHLKVLKVGESDLINRLEEREGRNLKTFYTLLKGFLLRIDHASSSHFADSVETSRLEGNEVKVEDYLKTIKNSRLNDLQEFVCQNVDKNLLITASTGYGKTEAGFIFLKDKGFFTVPIRTSANAIYERAKEVFGMESVGLLHSTAFLYLVESYSEDRNFTTDYVVADLYLTRNFGKPLIVSTPDQLMPFILRPKGFEKYYSMFSYARLVLDEVQLFEPHTLGFIVKALGKINEVGGRVMVMTATLPSYVRKDLESIDFTQGTFLTSQPRHHIRLIRDSILSQEGLSLIKRLSQEGKVLIITNTRARALELRERLGGGNLLHSQFIYRDRKEKEKHIDEFFKGSEKGLWITTQIAEVSLDLDADFLITELSTIDSLIQRMGRANRRGRKEIEEPNVFVFTEDCSGIGPVYRKSIHEITKRYLPEGILSEEEKLRIIEKVYEEVERQDGEYMNEYEKAKSYIDSLWNIEEQFSKKKAQQMFRDILSVSVIPEAFREEVEPLIEEYRSAGDHAEKLLKFSEITGYILSVPAHVKSRREPVKGLKEVYWMRGEYSSEFGFEPEEELDSNII</sequence>
<dbReference type="SUPFAM" id="SSF52540">
    <property type="entry name" value="P-loop containing nucleoside triphosphate hydrolases"/>
    <property type="match status" value="1"/>
</dbReference>
<evidence type="ECO:0000256" key="8">
    <source>
        <dbReference type="ARBA" id="ARBA00022840"/>
    </source>
</evidence>
<dbReference type="RefSeq" id="WP_121010794.1">
    <property type="nucleotide sequence ID" value="NZ_RCCJ01000001.1"/>
</dbReference>
<dbReference type="NCBIfam" id="TIGR01587">
    <property type="entry name" value="cas3_core"/>
    <property type="match status" value="1"/>
</dbReference>
<evidence type="ECO:0000256" key="2">
    <source>
        <dbReference type="ARBA" id="ARBA00009046"/>
    </source>
</evidence>
<keyword evidence="7" id="KW-0347">Helicase</keyword>
<dbReference type="GO" id="GO:0046872">
    <property type="term" value="F:metal ion binding"/>
    <property type="evidence" value="ECO:0007669"/>
    <property type="project" value="UniProtKB-KW"/>
</dbReference>
<comment type="similarity">
    <text evidence="10">Belongs to the DEAD box helicase family.</text>
</comment>
<name>A0A497XRH9_9AQUI</name>
<dbReference type="InterPro" id="IPR011545">
    <property type="entry name" value="DEAD/DEAH_box_helicase_dom"/>
</dbReference>
<dbReference type="GO" id="GO:0016787">
    <property type="term" value="F:hydrolase activity"/>
    <property type="evidence" value="ECO:0007669"/>
    <property type="project" value="UniProtKB-KW"/>
</dbReference>
<evidence type="ECO:0000259" key="12">
    <source>
        <dbReference type="PROSITE" id="PS51194"/>
    </source>
</evidence>
<evidence type="ECO:0000256" key="4">
    <source>
        <dbReference type="ARBA" id="ARBA00022723"/>
    </source>
</evidence>
<evidence type="ECO:0000256" key="6">
    <source>
        <dbReference type="ARBA" id="ARBA00022801"/>
    </source>
</evidence>
<evidence type="ECO:0000259" key="13">
    <source>
        <dbReference type="PROSITE" id="PS51643"/>
    </source>
</evidence>
<dbReference type="InterPro" id="IPR014001">
    <property type="entry name" value="Helicase_ATP-bd"/>
</dbReference>
<dbReference type="PROSITE" id="PS51192">
    <property type="entry name" value="HELICASE_ATP_BIND_1"/>
    <property type="match status" value="1"/>
</dbReference>
<dbReference type="SMART" id="SM00487">
    <property type="entry name" value="DEXDc"/>
    <property type="match status" value="1"/>
</dbReference>
<keyword evidence="9" id="KW-0051">Antiviral defense</keyword>
<dbReference type="InterPro" id="IPR006474">
    <property type="entry name" value="Helicase_Cas3_CRISPR-ass_core"/>
</dbReference>
<dbReference type="EMBL" id="RCCJ01000001">
    <property type="protein sequence ID" value="RLJ70699.1"/>
    <property type="molecule type" value="Genomic_DNA"/>
</dbReference>
<dbReference type="Gene3D" id="1.10.3210.30">
    <property type="match status" value="1"/>
</dbReference>
<evidence type="ECO:0000256" key="10">
    <source>
        <dbReference type="ARBA" id="ARBA00038437"/>
    </source>
</evidence>
<dbReference type="GO" id="GO:0004518">
    <property type="term" value="F:nuclease activity"/>
    <property type="evidence" value="ECO:0007669"/>
    <property type="project" value="UniProtKB-KW"/>
</dbReference>
<dbReference type="InterPro" id="IPR027417">
    <property type="entry name" value="P-loop_NTPase"/>
</dbReference>
<comment type="similarity">
    <text evidence="2">In the central section; belongs to the CRISPR-associated helicase Cas3 family.</text>
</comment>
<dbReference type="CDD" id="cd09641">
    <property type="entry name" value="Cas3''_I"/>
    <property type="match status" value="1"/>
</dbReference>
<evidence type="ECO:0000256" key="1">
    <source>
        <dbReference type="ARBA" id="ARBA00006847"/>
    </source>
</evidence>
<comment type="caution">
    <text evidence="14">The sequence shown here is derived from an EMBL/GenBank/DDBJ whole genome shotgun (WGS) entry which is preliminary data.</text>
</comment>
<dbReference type="OrthoDB" id="9810236at2"/>
<dbReference type="Proteomes" id="UP000267841">
    <property type="component" value="Unassembled WGS sequence"/>
</dbReference>
<dbReference type="AlphaFoldDB" id="A0A497XRH9"/>
<feature type="domain" description="Helicase C-terminal" evidence="12">
    <location>
        <begin position="429"/>
        <end position="579"/>
    </location>
</feature>
<protein>
    <submittedName>
        <fullName evidence="14">CRISPR-associated Cas3 family helicase</fullName>
    </submittedName>
</protein>
<dbReference type="InterPro" id="IPR038257">
    <property type="entry name" value="CRISPR-assoc_Cas3_HD_sf"/>
</dbReference>
<organism evidence="14 15">
    <name type="scientific">Hydrogenivirga caldilitoris</name>
    <dbReference type="NCBI Taxonomy" id="246264"/>
    <lineage>
        <taxon>Bacteria</taxon>
        <taxon>Pseudomonadati</taxon>
        <taxon>Aquificota</taxon>
        <taxon>Aquificia</taxon>
        <taxon>Aquificales</taxon>
        <taxon>Aquificaceae</taxon>
        <taxon>Hydrogenivirga</taxon>
    </lineage>
</organism>
<dbReference type="Pfam" id="PF18019">
    <property type="entry name" value="Cas3_HD"/>
    <property type="match status" value="1"/>
</dbReference>
<gene>
    <name evidence="14" type="ORF">BCF55_0980</name>
</gene>
<dbReference type="PROSITE" id="PS51194">
    <property type="entry name" value="HELICASE_CTER"/>
    <property type="match status" value="1"/>
</dbReference>
<reference evidence="14 15" key="1">
    <citation type="submission" date="2018-10" db="EMBL/GenBank/DDBJ databases">
        <title>Genomic Encyclopedia of Archaeal and Bacterial Type Strains, Phase II (KMG-II): from individual species to whole genera.</title>
        <authorList>
            <person name="Goeker M."/>
        </authorList>
    </citation>
    <scope>NUCLEOTIDE SEQUENCE [LARGE SCALE GENOMIC DNA]</scope>
    <source>
        <strain evidence="14 15">DSM 16510</strain>
    </source>
</reference>
<keyword evidence="8" id="KW-0067">ATP-binding</keyword>
<dbReference type="GO" id="GO:0051607">
    <property type="term" value="P:defense response to virus"/>
    <property type="evidence" value="ECO:0007669"/>
    <property type="project" value="UniProtKB-KW"/>
</dbReference>
<dbReference type="InterPro" id="IPR006483">
    <property type="entry name" value="CRISPR-assoc_Cas3_HD"/>
</dbReference>